<feature type="compositionally biased region" description="Polar residues" evidence="1">
    <location>
        <begin position="1063"/>
        <end position="1110"/>
    </location>
</feature>
<keyword evidence="4" id="KW-1185">Reference proteome</keyword>
<dbReference type="GO" id="GO:0072659">
    <property type="term" value="P:protein localization to plasma membrane"/>
    <property type="evidence" value="ECO:0007669"/>
    <property type="project" value="TreeGrafter"/>
</dbReference>
<dbReference type="InterPro" id="IPR038983">
    <property type="entry name" value="C2CD5"/>
</dbReference>
<dbReference type="OrthoDB" id="419768at2759"/>
<dbReference type="Pfam" id="PF23128">
    <property type="entry name" value="YbjQ_4"/>
    <property type="match status" value="1"/>
</dbReference>
<dbReference type="Pfam" id="PF23025">
    <property type="entry name" value="YbjQ_2"/>
    <property type="match status" value="3"/>
</dbReference>
<dbReference type="GO" id="GO:0005544">
    <property type="term" value="F:calcium-dependent phospholipid binding"/>
    <property type="evidence" value="ECO:0007669"/>
    <property type="project" value="InterPro"/>
</dbReference>
<feature type="compositionally biased region" description="Polar residues" evidence="1">
    <location>
        <begin position="449"/>
        <end position="458"/>
    </location>
</feature>
<dbReference type="InterPro" id="IPR037785">
    <property type="entry name" value="C2_C2CD5"/>
</dbReference>
<dbReference type="GO" id="GO:0031340">
    <property type="term" value="P:positive regulation of vesicle fusion"/>
    <property type="evidence" value="ECO:0007669"/>
    <property type="project" value="TreeGrafter"/>
</dbReference>
<organism evidence="3 4">
    <name type="scientific">Allacma fusca</name>
    <dbReference type="NCBI Taxonomy" id="39272"/>
    <lineage>
        <taxon>Eukaryota</taxon>
        <taxon>Metazoa</taxon>
        <taxon>Ecdysozoa</taxon>
        <taxon>Arthropoda</taxon>
        <taxon>Hexapoda</taxon>
        <taxon>Collembola</taxon>
        <taxon>Symphypleona</taxon>
        <taxon>Sminthuridae</taxon>
        <taxon>Allacma</taxon>
    </lineage>
</organism>
<dbReference type="Pfam" id="PF23028">
    <property type="entry name" value="YbjQ_3"/>
    <property type="match status" value="1"/>
</dbReference>
<dbReference type="GO" id="GO:0010828">
    <property type="term" value="P:positive regulation of D-glucose transmembrane transport"/>
    <property type="evidence" value="ECO:0007669"/>
    <property type="project" value="TreeGrafter"/>
</dbReference>
<evidence type="ECO:0000313" key="4">
    <source>
        <dbReference type="Proteomes" id="UP000708208"/>
    </source>
</evidence>
<dbReference type="PANTHER" id="PTHR37412">
    <property type="entry name" value="C2 DOMAIN-CONTAINING PROTEIN 5"/>
    <property type="match status" value="1"/>
</dbReference>
<dbReference type="InterPro" id="IPR056431">
    <property type="entry name" value="C2CD5_YbjQ-rel_dom"/>
</dbReference>
<evidence type="ECO:0000313" key="3">
    <source>
        <dbReference type="EMBL" id="CAG7826259.1"/>
    </source>
</evidence>
<feature type="region of interest" description="Disordered" evidence="1">
    <location>
        <begin position="912"/>
        <end position="931"/>
    </location>
</feature>
<feature type="compositionally biased region" description="Polar residues" evidence="1">
    <location>
        <begin position="386"/>
        <end position="422"/>
    </location>
</feature>
<feature type="domain" description="C2" evidence="2">
    <location>
        <begin position="1"/>
        <end position="108"/>
    </location>
</feature>
<sequence>MPGKVKVKIVAGRNLPVMDRSNDTTDAYVEVKLGSTTFKTDVCRKSLNPQWNSEWFRFEMDDLELQDEPLQIRLMDHDTYSANDAIGKVYLDLNPLLLTSSKGKDSTGKLISGWIPVYDTMHGIRGEVNLVVKVELFSDLNKFRQSSCGVMFFFTQAIPDGYFTHSLHGFVEELVVNDDPEYQWIDKIRTPRASNEARQTLFSKLSGEVQRRVGLKALELGGNAVIGYRQCFDLEGESGIVVRGIGTAATLVKQYESQLSPSGPELIGTSREFQSVDDGLLLPFSSHPSKLSKTSRSKRTGSRVPTSTHSMPETMLLNQNPNSFHKIHSASSSLSVTCFPPLLPYRMPGLLHDHECSARTYSLAACQHFDDSNASKAIPHHHETHNSISKSPVSLAKQNSHPKEQSPNVLRKLNSSKISTSSRQEDDRNDSSEFESEIAERVKFKTGGESLSSLSGMDTENKTDDGDVEDDDEEEKKVNSKENNFALLLMHRKPRGSRKKDRYSKSSLLKRASVNFADSKRVLGDSKGKETFTDEIVKFFKRKKFLLGDKGETSSLSDNTSPYRKPKSSIFRRRQKFRGNLHRCNSESFSLGQTSLDSLPSIQSELVFDDDTDSNSLESLPSNINVSPFNTLKVATSTASDMDVEISKSNLLSFLKTGNDEMCSVPEGNNSEILSDCQWIDGGLQEPVLADPTSTARMISAVKELGYGMEKPLKLYISSADALLIYDPVSTECRNVTHTTNVTANNNETAVRVSNETVPTGGSSSIICSVKRVESSLSSIKQDLRKEYTSDLCTPNVEQTTPNVTYAEATSDSSISQGTSVYSKSLIDSKLSMESRTDVISTIPTINLGLKPRDTKIASSNLLVPQRDSSQSNIGPLACVYRPTSSGSCRMSYHSRSFSDSSSGMSCNPNLSLFVPKERNPVPETESAENRTRTNINSTLTATALSGNSQLDVMTSVHGDTKGQNEPVSFARSCSSNSVKSSCNCVTASASTAQATTIINYNTTTTTNITSTATITDAIINVSLSSITNASSTNLPPAPSATVTKSISSTNGSSSSSATTATQCPSNATASASTQGNSNDDTPPKQGSSNSKGGPTVSFINRRSSESDLSSPPKPITANTTTVTTVLASGTHGKTLTFAPMPPRRLITTDHFEMLEYPFITLNQLPPGFIQHLGGTVSARSVKLLERITNLDEPESRDSWWTEIRMEIRSHARSIGCNIVLGYEEQTTMCDDVCVLSASGTAALVTATHGEGGDATTVIKIPGVECLACVQQKVDKDKTQTNRTEKLSNQENGCGKCCTKFRHSSSEGTESICHLCHIPYNESSVPFPVKMTRCLLCKKGKVPDILLATIDLPAGLQTYGKSCLIQAQVFRPKKDCKGEISAKEVSDSLPFLEYELHRRLINKLKVRGMNAIFALQVQISLGEKLLVGLATGTAVFLRCLPAPSVPKISAGNLKTDSQKVIQFQKVVQEVFDRNREVYNLKNTVPAQVSNGNQSVSSDGEESDEDLQDIDLATGNKDTYVLEVDDAEDIDIIQVLIDPSPELGFYMNNINFLHGFENYRVTSQQMFTQVWRCRISPLITLRQFTNYFDKLLQAVAFKLRRISPCVLSKLRYRVELPEQDEMQLSIIGLAVKLEENPKAIPTDIPSKKVDGNGEILQNTSEPLSSPNQKSAPIAINTTSPTLGASHSVTVPDSIATYLKAATGMAYSAPTSSQSSISGPTFGKCKIPRHIQVLGRPKCIEITPLSHIPGGKIDSYLGNLNFFFIRETTSIREVGGLSGFVHSFIAEVLAIVRAHVAALGGNAMVSYFMTELALLHNPHKNQGQCLVNVGGDVVLALYPSSLQDVWLGVEG</sequence>
<dbReference type="InterPro" id="IPR057815">
    <property type="entry name" value="C2CD5_C"/>
</dbReference>
<feature type="compositionally biased region" description="Polar residues" evidence="1">
    <location>
        <begin position="304"/>
        <end position="314"/>
    </location>
</feature>
<comment type="caution">
    <text evidence="3">The sequence shown here is derived from an EMBL/GenBank/DDBJ whole genome shotgun (WGS) entry which is preliminary data.</text>
</comment>
<reference evidence="3" key="1">
    <citation type="submission" date="2021-06" db="EMBL/GenBank/DDBJ databases">
        <authorList>
            <person name="Hodson N. C."/>
            <person name="Mongue J. A."/>
            <person name="Jaron S. K."/>
        </authorList>
    </citation>
    <scope>NUCLEOTIDE SEQUENCE</scope>
</reference>
<dbReference type="CDD" id="cd08688">
    <property type="entry name" value="C2_KIAA0528-like"/>
    <property type="match status" value="1"/>
</dbReference>
<dbReference type="Proteomes" id="UP000708208">
    <property type="component" value="Unassembled WGS sequence"/>
</dbReference>
<gene>
    <name evidence="3" type="ORF">AFUS01_LOCUS36323</name>
</gene>
<dbReference type="GO" id="GO:0065002">
    <property type="term" value="P:intracellular protein transmembrane transport"/>
    <property type="evidence" value="ECO:0007669"/>
    <property type="project" value="TreeGrafter"/>
</dbReference>
<dbReference type="PANTHER" id="PTHR37412:SF2">
    <property type="entry name" value="C2 DOMAIN-CONTAINING PROTEIN 5"/>
    <property type="match status" value="1"/>
</dbReference>
<dbReference type="GO" id="GO:0005509">
    <property type="term" value="F:calcium ion binding"/>
    <property type="evidence" value="ECO:0007669"/>
    <property type="project" value="TreeGrafter"/>
</dbReference>
<accession>A0A8J2PKA0</accession>
<feature type="region of interest" description="Disordered" evidence="1">
    <location>
        <begin position="375"/>
        <end position="483"/>
    </location>
</feature>
<name>A0A8J2PKA0_9HEXA</name>
<evidence type="ECO:0000259" key="2">
    <source>
        <dbReference type="PROSITE" id="PS50004"/>
    </source>
</evidence>
<dbReference type="EMBL" id="CAJVCH010539186">
    <property type="protein sequence ID" value="CAG7826259.1"/>
    <property type="molecule type" value="Genomic_DNA"/>
</dbReference>
<feature type="compositionally biased region" description="Low complexity" evidence="1">
    <location>
        <begin position="1044"/>
        <end position="1062"/>
    </location>
</feature>
<dbReference type="Pfam" id="PF00168">
    <property type="entry name" value="C2"/>
    <property type="match status" value="1"/>
</dbReference>
<dbReference type="InterPro" id="IPR000008">
    <property type="entry name" value="C2_dom"/>
</dbReference>
<feature type="region of interest" description="Disordered" evidence="1">
    <location>
        <begin position="284"/>
        <end position="314"/>
    </location>
</feature>
<protein>
    <recommendedName>
        <fullName evidence="2">C2 domain-containing protein</fullName>
    </recommendedName>
</protein>
<dbReference type="GO" id="GO:0090314">
    <property type="term" value="P:positive regulation of protein targeting to membrane"/>
    <property type="evidence" value="ECO:0007669"/>
    <property type="project" value="TreeGrafter"/>
</dbReference>
<dbReference type="GO" id="GO:0005886">
    <property type="term" value="C:plasma membrane"/>
    <property type="evidence" value="ECO:0007669"/>
    <property type="project" value="TreeGrafter"/>
</dbReference>
<dbReference type="PROSITE" id="PS50004">
    <property type="entry name" value="C2"/>
    <property type="match status" value="1"/>
</dbReference>
<evidence type="ECO:0000256" key="1">
    <source>
        <dbReference type="SAM" id="MobiDB-lite"/>
    </source>
</evidence>
<dbReference type="SMART" id="SM00239">
    <property type="entry name" value="C2"/>
    <property type="match status" value="1"/>
</dbReference>
<dbReference type="InterPro" id="IPR056430">
    <property type="entry name" value="C2CD5_YbjQ-like_dom"/>
</dbReference>
<proteinExistence type="predicted"/>
<feature type="region of interest" description="Disordered" evidence="1">
    <location>
        <begin position="1030"/>
        <end position="1120"/>
    </location>
</feature>